<gene>
    <name evidence="3" type="ORF">FV293_26320</name>
    <name evidence="1" type="ORF">HX136_10395</name>
    <name evidence="2" type="ORF">NCTC10767_04774</name>
</gene>
<evidence type="ECO:0000313" key="1">
    <source>
        <dbReference type="EMBL" id="QLG57243.1"/>
    </source>
</evidence>
<dbReference type="Proteomes" id="UP000254647">
    <property type="component" value="Unassembled WGS sequence"/>
</dbReference>
<evidence type="ECO:0000313" key="4">
    <source>
        <dbReference type="Proteomes" id="UP000254647"/>
    </source>
</evidence>
<reference evidence="1" key="3">
    <citation type="journal article" date="2020" name="Int. J. Antimicrob. Agents">
        <title>Identification and characterisation of fosfomycin resistance in Escherichia coli urinary tract infection isolates from Australia.</title>
        <authorList>
            <person name="Mowlaboccus S."/>
            <person name="Daley D."/>
            <person name="Pang S."/>
            <person name="Gottlieb T."/>
            <person name="Merlino J."/>
            <person name="Nimmo G.R."/>
            <person name="George N."/>
            <person name="Korman T.M."/>
            <person name="Streitberg R."/>
            <person name="Robson J."/>
            <person name="Peachey G."/>
            <person name="Collignon P."/>
            <person name="Bradbury S."/>
            <person name="Colombi E."/>
            <person name="Ramsay J.P."/>
            <person name="Rogers B.A."/>
            <person name="Coombs G.W."/>
        </authorList>
    </citation>
    <scope>NUCLEOTIDE SEQUENCE</scope>
    <source>
        <strain evidence="1">EC2</strain>
    </source>
</reference>
<dbReference type="EMBL" id="CP058571">
    <property type="protein sequence ID" value="QLG57243.1"/>
    <property type="molecule type" value="Genomic_DNA"/>
</dbReference>
<dbReference type="Proteomes" id="UP000321295">
    <property type="component" value="Unassembled WGS sequence"/>
</dbReference>
<proteinExistence type="predicted"/>
<dbReference type="EMBL" id="UFXW01000004">
    <property type="protein sequence ID" value="STC88465.1"/>
    <property type="molecule type" value="Genomic_DNA"/>
</dbReference>
<evidence type="ECO:0000313" key="2">
    <source>
        <dbReference type="EMBL" id="STC88465.1"/>
    </source>
</evidence>
<dbReference type="EMBL" id="VRXD01000079">
    <property type="protein sequence ID" value="TXQ28065.1"/>
    <property type="molecule type" value="Genomic_DNA"/>
</dbReference>
<evidence type="ECO:0000313" key="5">
    <source>
        <dbReference type="Proteomes" id="UP000321295"/>
    </source>
</evidence>
<name>A0A2T3TN65_ECOLX</name>
<evidence type="ECO:0000313" key="6">
    <source>
        <dbReference type="Proteomes" id="UP000509796"/>
    </source>
</evidence>
<reference evidence="2 4" key="1">
    <citation type="submission" date="2018-06" db="EMBL/GenBank/DDBJ databases">
        <authorList>
            <consortium name="Pathogen Informatics"/>
            <person name="Doyle S."/>
        </authorList>
    </citation>
    <scope>NUCLEOTIDE SEQUENCE [LARGE SCALE GENOMIC DNA]</scope>
    <source>
        <strain evidence="2 4">NCTC10767</strain>
    </source>
</reference>
<dbReference type="Proteomes" id="UP000509796">
    <property type="component" value="Chromosome"/>
</dbReference>
<dbReference type="RefSeq" id="WP_000196595.1">
    <property type="nucleotide sequence ID" value="NZ_BDPJ01000025.1"/>
</dbReference>
<protein>
    <submittedName>
        <fullName evidence="2">Uncharacterized protein</fullName>
    </submittedName>
</protein>
<dbReference type="AlphaFoldDB" id="A0A2T3TN65"/>
<sequence>MTRFHCVLQHHDFSAIMSGRIPALTLSGVSVRPQPGDELEITIANPDRSTDTVMTDILTARTNTDRSAFIVAVRPRRAISEPEPLTPVGKIMQAYHEKQTRKLNEELARTLAVVNRKAAIVSYVHSAASRQSRR</sequence>
<evidence type="ECO:0000313" key="3">
    <source>
        <dbReference type="EMBL" id="TXQ28065.1"/>
    </source>
</evidence>
<reference evidence="1" key="5">
    <citation type="submission" date="2020-06" db="EMBL/GenBank/DDBJ databases">
        <authorList>
            <person name="Ramsay J.P."/>
            <person name="Colombi E."/>
            <person name="Mowlaboccus S."/>
        </authorList>
    </citation>
    <scope>NUCLEOTIDE SEQUENCE</scope>
    <source>
        <strain evidence="1">EC2</strain>
    </source>
</reference>
<reference evidence="3 5" key="2">
    <citation type="submission" date="2019-08" db="EMBL/GenBank/DDBJ databases">
        <title>Whole genome analysis of cultivated E. coli strains isolated from CD patients and healthy donors.</title>
        <authorList>
            <person name="Siniagina M.N."/>
            <person name="Markelova M.I."/>
            <person name="Laikov A.V."/>
            <person name="Boulygina E.A."/>
            <person name="Khusnutdinova D.R."/>
            <person name="Kharchenko A."/>
            <person name="Grigoryeva T.V."/>
        </authorList>
    </citation>
    <scope>NUCLEOTIDE SEQUENCE [LARGE SCALE GENOMIC DNA]</scope>
    <source>
        <strain evidence="3 5">1_45_11</strain>
    </source>
</reference>
<accession>A0A2T3TN65</accession>
<reference evidence="6" key="4">
    <citation type="submission" date="2020-06" db="EMBL/GenBank/DDBJ databases">
        <title>Identification and Characterisation of Fosfomycin Resistance in Escherichia coli Urinary Tract Infection Isolates from Australia.</title>
        <authorList>
            <person name="Mowlaboccus S."/>
            <person name="Daley D."/>
            <person name="Pang S."/>
            <person name="Gottlieb T."/>
            <person name="Nimmo G.R."/>
            <person name="George N."/>
            <person name="Korman T.M."/>
            <person name="Strietberg R."/>
            <person name="Robson J."/>
            <person name="Peachey G."/>
            <person name="Collignon P."/>
            <person name="Bradbury S."/>
            <person name="Colombi E."/>
            <person name="Ramsay J.P."/>
            <person name="Rogers B.A."/>
            <person name="Coombs G.W."/>
        </authorList>
    </citation>
    <scope>NUCLEOTIDE SEQUENCE [LARGE SCALE GENOMIC DNA]</scope>
    <source>
        <strain evidence="6">EC2</strain>
    </source>
</reference>
<organism evidence="2 4">
    <name type="scientific">Escherichia coli</name>
    <dbReference type="NCBI Taxonomy" id="562"/>
    <lineage>
        <taxon>Bacteria</taxon>
        <taxon>Pseudomonadati</taxon>
        <taxon>Pseudomonadota</taxon>
        <taxon>Gammaproteobacteria</taxon>
        <taxon>Enterobacterales</taxon>
        <taxon>Enterobacteriaceae</taxon>
        <taxon>Escherichia</taxon>
    </lineage>
</organism>